<evidence type="ECO:0000259" key="1">
    <source>
        <dbReference type="Pfam" id="PF24644"/>
    </source>
</evidence>
<feature type="domain" description="DUF7638" evidence="1">
    <location>
        <begin position="142"/>
        <end position="250"/>
    </location>
</feature>
<feature type="domain" description="DUF7639" evidence="2">
    <location>
        <begin position="252"/>
        <end position="311"/>
    </location>
</feature>
<evidence type="ECO:0000313" key="4">
    <source>
        <dbReference type="Proteomes" id="UP000304148"/>
    </source>
</evidence>
<dbReference type="InterPro" id="IPR056055">
    <property type="entry name" value="DUF7638"/>
</dbReference>
<accession>A0A383R7A2</accession>
<reference evidence="4" key="1">
    <citation type="submission" date="2018-08" db="EMBL/GenBank/DDBJ databases">
        <authorList>
            <person name="Chevrot R."/>
        </authorList>
    </citation>
    <scope>NUCLEOTIDE SEQUENCE [LARGE SCALE GENOMIC DNA]</scope>
</reference>
<dbReference type="InterPro" id="IPR056056">
    <property type="entry name" value="DUF7639"/>
</dbReference>
<gene>
    <name evidence="3" type="ORF">PBLR_11387</name>
</gene>
<dbReference type="AlphaFoldDB" id="A0A383R7A2"/>
<organism evidence="3 4">
    <name type="scientific">Paenibacillus alvei</name>
    <name type="common">Bacillus alvei</name>
    <dbReference type="NCBI Taxonomy" id="44250"/>
    <lineage>
        <taxon>Bacteria</taxon>
        <taxon>Bacillati</taxon>
        <taxon>Bacillota</taxon>
        <taxon>Bacilli</taxon>
        <taxon>Bacillales</taxon>
        <taxon>Paenibacillaceae</taxon>
        <taxon>Paenibacillus</taxon>
    </lineage>
</organism>
<evidence type="ECO:0000259" key="2">
    <source>
        <dbReference type="Pfam" id="PF24645"/>
    </source>
</evidence>
<feature type="domain" description="DUF7638" evidence="1">
    <location>
        <begin position="10"/>
        <end position="111"/>
    </location>
</feature>
<dbReference type="Proteomes" id="UP000304148">
    <property type="component" value="Chromosome"/>
</dbReference>
<proteinExistence type="predicted"/>
<dbReference type="Pfam" id="PF24645">
    <property type="entry name" value="DUF7639"/>
    <property type="match status" value="1"/>
</dbReference>
<evidence type="ECO:0000313" key="3">
    <source>
        <dbReference type="EMBL" id="SYX82965.1"/>
    </source>
</evidence>
<protein>
    <submittedName>
        <fullName evidence="3">Uncharacterized protein</fullName>
    </submittedName>
</protein>
<dbReference type="EMBL" id="LS992241">
    <property type="protein sequence ID" value="SYX82965.1"/>
    <property type="molecule type" value="Genomic_DNA"/>
</dbReference>
<name>A0A383R7A2_PAEAL</name>
<sequence length="314" mass="37487">MGEGVNHMQKIRRTKVVEGVTVPGIINNGGSYFYINVDVYEDGMSNCWELVDLKGLHEKLRSDWLTPTIPEQEELSIHGLGMYIVQEAEWKFDKPAYYKHIESKIRTINPDFENIYEITSWQKELAEKRRITYSPTAINYYVVREMFYETITGDEFSIFMKYEDNNHLVNLVVYENGVVVCYFQENELTYRLEEIAELFRNGTFFTDFNEPTKVMLSDLGEVTFSQAIYPTNIEDKYTELIDMYKKAKGEKTSLEECREAYYQYLEDPIEFYRQNLKVKYELVPEHERMYLGDMDSKDWDYQRIIYRPDEKREV</sequence>
<dbReference type="Pfam" id="PF24644">
    <property type="entry name" value="DUF7638"/>
    <property type="match status" value="2"/>
</dbReference>